<dbReference type="Pfam" id="PF08808">
    <property type="entry name" value="RES"/>
    <property type="match status" value="1"/>
</dbReference>
<evidence type="ECO:0000313" key="3">
    <source>
        <dbReference type="EMBL" id="TVX93277.1"/>
    </source>
</evidence>
<comment type="caution">
    <text evidence="3">The sequence shown here is derived from an EMBL/GenBank/DDBJ whole genome shotgun (WGS) entry which is preliminary data.</text>
</comment>
<evidence type="ECO:0000256" key="1">
    <source>
        <dbReference type="SAM" id="MobiDB-lite"/>
    </source>
</evidence>
<keyword evidence="4" id="KW-1185">Reference proteome</keyword>
<name>A0A559J086_9BACL</name>
<evidence type="ECO:0000313" key="4">
    <source>
        <dbReference type="Proteomes" id="UP000318102"/>
    </source>
</evidence>
<dbReference type="Proteomes" id="UP000318102">
    <property type="component" value="Unassembled WGS sequence"/>
</dbReference>
<accession>A0A559J086</accession>
<evidence type="ECO:0000259" key="2">
    <source>
        <dbReference type="Pfam" id="PF08808"/>
    </source>
</evidence>
<proteinExistence type="predicted"/>
<feature type="region of interest" description="Disordered" evidence="1">
    <location>
        <begin position="268"/>
        <end position="287"/>
    </location>
</feature>
<dbReference type="AlphaFoldDB" id="A0A559J086"/>
<protein>
    <submittedName>
        <fullName evidence="3">RES domain-containing protein</fullName>
    </submittedName>
</protein>
<organism evidence="3 4">
    <name type="scientific">Paenibacillus agilis</name>
    <dbReference type="NCBI Taxonomy" id="3020863"/>
    <lineage>
        <taxon>Bacteria</taxon>
        <taxon>Bacillati</taxon>
        <taxon>Bacillota</taxon>
        <taxon>Bacilli</taxon>
        <taxon>Bacillales</taxon>
        <taxon>Paenibacillaceae</taxon>
        <taxon>Paenibacillus</taxon>
    </lineage>
</organism>
<feature type="domain" description="RES" evidence="2">
    <location>
        <begin position="279"/>
        <end position="410"/>
    </location>
</feature>
<dbReference type="EMBL" id="VNJK01000001">
    <property type="protein sequence ID" value="TVX93277.1"/>
    <property type="molecule type" value="Genomic_DNA"/>
</dbReference>
<feature type="region of interest" description="Disordered" evidence="1">
    <location>
        <begin position="429"/>
        <end position="448"/>
    </location>
</feature>
<dbReference type="OrthoDB" id="2794062at2"/>
<dbReference type="InterPro" id="IPR014914">
    <property type="entry name" value="RES_dom"/>
</dbReference>
<sequence>MIGLTEPLQLACITETTMCTYCWEDLSKVFDKHGHNLSEDAGYEVLCAPLEEWPNCEVCRQKINSEDEYYIVSVDDAVLENVVDKISKEIGGCEYCEGQERGYLAYKFNQDLDSEETPIDASGESLSSYLGDRDVPDNFIALFAGFVNCPRCGNGRDADPYDNPGTWLNENSEIYTIRDVSFFWGDDFYDEDALLEYCNFTSKYGYNIDRNNLTEFGEFLIKHPTMGTKHRVGEMLFQSIQRHKQEGKGINLKPTVDTGILLFRGRSRKEDSEEQYTGSKMWSPPEGHASHGRYNPIGVPVLYLTSDLEAVAYEIHALDDEVIDIANFEIKKELLLFDIGVFNYGFEGFFEDSRADSRLLKHRYLLPNFIGACCSFLEYDGVSYTGVRNKDQYTNYALFTQENDQAVGITNEINTYKQEIIRKLSVIESQTEDKEESAGPGEDAELPF</sequence>
<gene>
    <name evidence="3" type="ORF">FPZ44_09535</name>
</gene>
<reference evidence="3 4" key="1">
    <citation type="submission" date="2019-07" db="EMBL/GenBank/DDBJ databases">
        <authorList>
            <person name="Kim J."/>
        </authorList>
    </citation>
    <scope>NUCLEOTIDE SEQUENCE [LARGE SCALE GENOMIC DNA]</scope>
    <source>
        <strain evidence="3 4">N4</strain>
    </source>
</reference>